<dbReference type="eggNOG" id="KOG0065">
    <property type="taxonomic scope" value="Eukaryota"/>
</dbReference>
<dbReference type="GO" id="GO:0005524">
    <property type="term" value="F:ATP binding"/>
    <property type="evidence" value="ECO:0007669"/>
    <property type="project" value="UniProtKB-KW"/>
</dbReference>
<evidence type="ECO:0000256" key="9">
    <source>
        <dbReference type="SAM" id="MobiDB-lite"/>
    </source>
</evidence>
<dbReference type="OrthoDB" id="245989at2759"/>
<dbReference type="SMART" id="SM00382">
    <property type="entry name" value="AAA"/>
    <property type="match status" value="2"/>
</dbReference>
<feature type="transmembrane region" description="Helical" evidence="10">
    <location>
        <begin position="1268"/>
        <end position="1293"/>
    </location>
</feature>
<evidence type="ECO:0000259" key="11">
    <source>
        <dbReference type="PROSITE" id="PS50893"/>
    </source>
</evidence>
<feature type="domain" description="ABC transporter" evidence="11">
    <location>
        <begin position="856"/>
        <end position="1098"/>
    </location>
</feature>
<dbReference type="InterPro" id="IPR029481">
    <property type="entry name" value="ABC_trans_N"/>
</dbReference>
<comment type="subcellular location">
    <subcellularLocation>
        <location evidence="1">Membrane</location>
        <topology evidence="1">Multi-pass membrane protein</topology>
    </subcellularLocation>
</comment>
<dbReference type="InParanoid" id="G7DSN5"/>
<dbReference type="CDD" id="cd03232">
    <property type="entry name" value="ABCG_PDR_domain2"/>
    <property type="match status" value="1"/>
</dbReference>
<feature type="transmembrane region" description="Helical" evidence="10">
    <location>
        <begin position="1198"/>
        <end position="1215"/>
    </location>
</feature>
<dbReference type="PROSITE" id="PS00211">
    <property type="entry name" value="ABC_TRANSPORTER_1"/>
    <property type="match status" value="1"/>
</dbReference>
<feature type="transmembrane region" description="Helical" evidence="10">
    <location>
        <begin position="610"/>
        <end position="628"/>
    </location>
</feature>
<proteinExistence type="predicted"/>
<dbReference type="Pfam" id="PF14510">
    <property type="entry name" value="ABC_trans_N"/>
    <property type="match status" value="1"/>
</dbReference>
<evidence type="ECO:0000256" key="7">
    <source>
        <dbReference type="ARBA" id="ARBA00023136"/>
    </source>
</evidence>
<sequence length="1484" mass="165355">MDASQALESRTAGNQQLSSLGAESATQTMADDSTRSTAIDMDDDSETEKHSGSSEQHVDVHKAKQEFHDLSRKYSNEPAQYDKAAQPDLEKALSRGSQGGFGGADRMDEFDLEDYLRNNSAARDEAGFKHKSLGVTWKQLSVVGAGGMRLNIRTFPNAVMEFFGKPAFMVLMKFMMPAPKTLLHDFDGCAKPGEMVLVLGRPGSGCSTFLKTIANQRGGYLEVKGETHYSGVLSTEFPHRGEVVYNAEEDLHNATLTVAQTLDFALATKTPARLLPGQTRQSFKKEVRDTLLSMLGITHTKHTLVGSAFVRGVSGGERKRVSVAEMMVARSCVGSWDNSTRGLDASTALDYAKALRVLTDTFKTTNFVSLYQAGEGIYNQFDKVLVIDEGRQQYYGPASEARQYFIDLGFKDLPRQTTADYLTGCTDSNERSYADGRSEKDVPSTAEALETAFKSSAQYKRNIAEREAWDASCHQDQVGRESFEAAVREDKRKLVPKKSPYTVSYFTQVRALTKRQFQIRWQDRLGLVVSYITSLGIAIVVGTVYITLPVTAAAAFSRGGVLFIALLFNSFQAFNELPTQLMNRPIGWKQVAFTFYHPSAASLGATFADVPFNVIQIFLFSVIIYFMTGLYRSAGAFFAFFVIVYAQFLSLASFFRLIGCICRDYNLAARLASVLVTAFVLYSGYIVPVFNMKRWLFWIYEMNPLAFGFSALMSNEFRHLEMTCDGSYITPRNVGGLTQYPTELGPNQVCTLQGSVAGSPTVAGSDYIYSGYQYLVSTQWRNFGLLLVFFVAFLIMQAVANTYLKHGADMPAFTVFAKETKELKRLNEELAEKRKKARRGELEQDLSDLIHTRKPFTWENLCYEVPVSGGKRQLLDHVFGFVEPGTLTALMGSSGAGKTTLLDVLADRKTQGTVSGTVLIDGQPIGVDFQRGTAYAEQMDVHEWTATVREALRFSAYLRQDAHISIEEKNAFVEQVLQLLEMEDIADAMIGFPGFGLSVEARKRLTIGVELAAKPQLLLFLDEPTTGLDGQSAYNLVRFLRKLSAAGQAILCTIHQPNALLISQFDRLLLLKSGGRTVYFGPIGEDSKDLRGYFARNGAECPPQENPAEFMLEAIGAGSRKRIGNKDWADRWLESEEFEAVKRRIAEINATAGQHTATEASSTKALTFATSFRTQMTIVGKRALLSQWRQPDYNFTKWFNHAAIALFTGLTFLNLDNSVASLQYRVFSIFIASILPAIIISTIEPSFIMARDTFQREASSRMYSTWVFAWTQFFAEMPNSILCAFSYWALWYWPTGFNHASSRAGYAFAMILVTELYSVTLGQAVGALSPSIFVASLANAPLLVMFSLFCGVTIPKPQIPHFWRVWLYQLDPFTRLISGLLINELQDLPIVCKANEFVTFNPPSGQTCQQWAGAFVAAGTGYLDNPNDTTGCNYCQYRVGQQFTDPLDIQYQYRGRDIGIFVAFFVFNLIVLLIASRFLRYSKR</sequence>
<dbReference type="InterPro" id="IPR013525">
    <property type="entry name" value="ABC2_TM"/>
</dbReference>
<dbReference type="EMBL" id="BABT02000007">
    <property type="protein sequence ID" value="GAA93595.1"/>
    <property type="molecule type" value="Genomic_DNA"/>
</dbReference>
<feature type="domain" description="ABC transporter" evidence="11">
    <location>
        <begin position="166"/>
        <end position="414"/>
    </location>
</feature>
<dbReference type="PROSITE" id="PS50893">
    <property type="entry name" value="ABC_TRANSPORTER_2"/>
    <property type="match status" value="2"/>
</dbReference>
<dbReference type="GO" id="GO:0016020">
    <property type="term" value="C:membrane"/>
    <property type="evidence" value="ECO:0007669"/>
    <property type="project" value="UniProtKB-SubCell"/>
</dbReference>
<evidence type="ECO:0000256" key="4">
    <source>
        <dbReference type="ARBA" id="ARBA00022741"/>
    </source>
</evidence>
<evidence type="ECO:0000256" key="5">
    <source>
        <dbReference type="ARBA" id="ARBA00022840"/>
    </source>
</evidence>
<dbReference type="GO" id="GO:0016887">
    <property type="term" value="F:ATP hydrolysis activity"/>
    <property type="evidence" value="ECO:0007669"/>
    <property type="project" value="InterPro"/>
</dbReference>
<feature type="transmembrane region" description="Helical" evidence="10">
    <location>
        <begin position="1332"/>
        <end position="1354"/>
    </location>
</feature>
<keyword evidence="3 10" id="KW-0812">Transmembrane</keyword>
<evidence type="ECO:0000256" key="8">
    <source>
        <dbReference type="SAM" id="Coils"/>
    </source>
</evidence>
<feature type="compositionally biased region" description="Basic and acidic residues" evidence="9">
    <location>
        <begin position="47"/>
        <end position="75"/>
    </location>
</feature>
<dbReference type="STRING" id="764103.G7DSN5"/>
<reference evidence="12 13" key="2">
    <citation type="journal article" date="2012" name="Open Biol.">
        <title>Characteristics of nucleosomes and linker DNA regions on the genome of the basidiomycete Mixia osmundae revealed by mono- and dinucleosome mapping.</title>
        <authorList>
            <person name="Nishida H."/>
            <person name="Kondo S."/>
            <person name="Matsumoto T."/>
            <person name="Suzuki Y."/>
            <person name="Yoshikawa H."/>
            <person name="Taylor T.D."/>
            <person name="Sugiyama J."/>
        </authorList>
    </citation>
    <scope>NUCLEOTIDE SEQUENCE [LARGE SCALE GENOMIC DNA]</scope>
    <source>
        <strain evidence="13">CBS 9802 / IAM 14324 / JCM 22182 / KY 12970</strain>
    </source>
</reference>
<comment type="caution">
    <text evidence="12">The sequence shown here is derived from an EMBL/GenBank/DDBJ whole genome shotgun (WGS) entry which is preliminary data.</text>
</comment>
<keyword evidence="5" id="KW-0067">ATP-binding</keyword>
<dbReference type="InterPro" id="IPR034003">
    <property type="entry name" value="ABCG_PDR_2"/>
</dbReference>
<dbReference type="InterPro" id="IPR017871">
    <property type="entry name" value="ABC_transporter-like_CS"/>
</dbReference>
<feature type="region of interest" description="Disordered" evidence="9">
    <location>
        <begin position="1"/>
        <end position="104"/>
    </location>
</feature>
<dbReference type="SUPFAM" id="SSF52540">
    <property type="entry name" value="P-loop containing nucleoside triphosphate hydrolases"/>
    <property type="match status" value="2"/>
</dbReference>
<feature type="transmembrane region" description="Helical" evidence="10">
    <location>
        <begin position="1227"/>
        <end position="1248"/>
    </location>
</feature>
<keyword evidence="8" id="KW-0175">Coiled coil</keyword>
<dbReference type="InterPro" id="IPR034001">
    <property type="entry name" value="ABCG_PDR_1"/>
</dbReference>
<evidence type="ECO:0000313" key="13">
    <source>
        <dbReference type="Proteomes" id="UP000009131"/>
    </source>
</evidence>
<feature type="transmembrane region" description="Helical" evidence="10">
    <location>
        <begin position="1458"/>
        <end position="1479"/>
    </location>
</feature>
<dbReference type="CDD" id="cd03233">
    <property type="entry name" value="ABCG_PDR_domain1"/>
    <property type="match status" value="1"/>
</dbReference>
<feature type="transmembrane region" description="Helical" evidence="10">
    <location>
        <begin position="1305"/>
        <end position="1326"/>
    </location>
</feature>
<dbReference type="InterPro" id="IPR027417">
    <property type="entry name" value="P-loop_NTPase"/>
</dbReference>
<dbReference type="InterPro" id="IPR003593">
    <property type="entry name" value="AAA+_ATPase"/>
</dbReference>
<dbReference type="InterPro" id="IPR003439">
    <property type="entry name" value="ABC_transporter-like_ATP-bd"/>
</dbReference>
<dbReference type="InterPro" id="IPR010929">
    <property type="entry name" value="PDR_CDR_ABC"/>
</dbReference>
<dbReference type="FunFam" id="3.40.50.300:FF:000054">
    <property type="entry name" value="ABC multidrug transporter atrF"/>
    <property type="match status" value="1"/>
</dbReference>
<feature type="transmembrane region" description="Helical" evidence="10">
    <location>
        <begin position="634"/>
        <end position="655"/>
    </location>
</feature>
<reference evidence="12 13" key="1">
    <citation type="journal article" date="2011" name="J. Gen. Appl. Microbiol.">
        <title>Draft genome sequencing of the enigmatic basidiomycete Mixia osmundae.</title>
        <authorList>
            <person name="Nishida H."/>
            <person name="Nagatsuka Y."/>
            <person name="Sugiyama J."/>
        </authorList>
    </citation>
    <scope>NUCLEOTIDE SEQUENCE [LARGE SCALE GENOMIC DNA]</scope>
    <source>
        <strain evidence="13">CBS 9802 / IAM 14324 / JCM 22182 / KY 12970</strain>
    </source>
</reference>
<evidence type="ECO:0000256" key="2">
    <source>
        <dbReference type="ARBA" id="ARBA00022448"/>
    </source>
</evidence>
<keyword evidence="4" id="KW-0547">Nucleotide-binding</keyword>
<feature type="transmembrane region" description="Helical" evidence="10">
    <location>
        <begin position="525"/>
        <end position="546"/>
    </location>
</feature>
<dbReference type="GO" id="GO:0140359">
    <property type="term" value="F:ABC-type transporter activity"/>
    <property type="evidence" value="ECO:0007669"/>
    <property type="project" value="InterPro"/>
</dbReference>
<dbReference type="Pfam" id="PF00005">
    <property type="entry name" value="ABC_tran"/>
    <property type="match status" value="2"/>
</dbReference>
<evidence type="ECO:0000256" key="10">
    <source>
        <dbReference type="SAM" id="Phobius"/>
    </source>
</evidence>
<organism evidence="12 13">
    <name type="scientific">Mixia osmundae (strain CBS 9802 / IAM 14324 / JCM 22182 / KY 12970)</name>
    <dbReference type="NCBI Taxonomy" id="764103"/>
    <lineage>
        <taxon>Eukaryota</taxon>
        <taxon>Fungi</taxon>
        <taxon>Dikarya</taxon>
        <taxon>Basidiomycota</taxon>
        <taxon>Pucciniomycotina</taxon>
        <taxon>Mixiomycetes</taxon>
        <taxon>Mixiales</taxon>
        <taxon>Mixiaceae</taxon>
        <taxon>Mixia</taxon>
    </lineage>
</organism>
<accession>G7DSN5</accession>
<evidence type="ECO:0000256" key="3">
    <source>
        <dbReference type="ARBA" id="ARBA00022692"/>
    </source>
</evidence>
<dbReference type="HOGENOM" id="CLU_000604_35_0_1"/>
<feature type="transmembrane region" description="Helical" evidence="10">
    <location>
        <begin position="783"/>
        <end position="804"/>
    </location>
</feature>
<keyword evidence="7 10" id="KW-0472">Membrane</keyword>
<dbReference type="Proteomes" id="UP000009131">
    <property type="component" value="Unassembled WGS sequence"/>
</dbReference>
<keyword evidence="2" id="KW-0813">Transport</keyword>
<feature type="transmembrane region" description="Helical" evidence="10">
    <location>
        <begin position="552"/>
        <end position="574"/>
    </location>
</feature>
<feature type="transmembrane region" description="Helical" evidence="10">
    <location>
        <begin position="667"/>
        <end position="689"/>
    </location>
</feature>
<evidence type="ECO:0000256" key="1">
    <source>
        <dbReference type="ARBA" id="ARBA00004141"/>
    </source>
</evidence>
<protein>
    <recommendedName>
        <fullName evidence="11">ABC transporter domain-containing protein</fullName>
    </recommendedName>
</protein>
<feature type="compositionally biased region" description="Polar residues" evidence="9">
    <location>
        <begin position="1"/>
        <end position="37"/>
    </location>
</feature>
<evidence type="ECO:0000313" key="12">
    <source>
        <dbReference type="EMBL" id="GAA93595.1"/>
    </source>
</evidence>
<dbReference type="PANTHER" id="PTHR19241">
    <property type="entry name" value="ATP-BINDING CASSETTE TRANSPORTER"/>
    <property type="match status" value="1"/>
</dbReference>
<keyword evidence="13" id="KW-1185">Reference proteome</keyword>
<evidence type="ECO:0000256" key="6">
    <source>
        <dbReference type="ARBA" id="ARBA00022989"/>
    </source>
</evidence>
<gene>
    <name evidence="12" type="primary">Mo00239</name>
    <name evidence="12" type="ORF">E5Q_00239</name>
</gene>
<dbReference type="Gene3D" id="3.40.50.300">
    <property type="entry name" value="P-loop containing nucleotide triphosphate hydrolases"/>
    <property type="match status" value="2"/>
</dbReference>
<dbReference type="Pfam" id="PF01061">
    <property type="entry name" value="ABC2_membrane"/>
    <property type="match status" value="2"/>
</dbReference>
<feature type="coiled-coil region" evidence="8">
    <location>
        <begin position="816"/>
        <end position="843"/>
    </location>
</feature>
<keyword evidence="6 10" id="KW-1133">Transmembrane helix</keyword>
<name>G7DSN5_MIXOS</name>
<dbReference type="Pfam" id="PF06422">
    <property type="entry name" value="PDR_CDR"/>
    <property type="match status" value="1"/>
</dbReference>